<dbReference type="OrthoDB" id="423498at2759"/>
<dbReference type="InterPro" id="IPR013658">
    <property type="entry name" value="SGL"/>
</dbReference>
<feature type="domain" description="SMP-30/Gluconolactonase/LRE-like region" evidence="1">
    <location>
        <begin position="127"/>
        <end position="304"/>
    </location>
</feature>
<evidence type="ECO:0000313" key="2">
    <source>
        <dbReference type="EMBL" id="KXJ96348.1"/>
    </source>
</evidence>
<evidence type="ECO:0000259" key="1">
    <source>
        <dbReference type="Pfam" id="PF08450"/>
    </source>
</evidence>
<dbReference type="InterPro" id="IPR011042">
    <property type="entry name" value="6-blade_b-propeller_TolB-like"/>
</dbReference>
<dbReference type="Pfam" id="PF08450">
    <property type="entry name" value="SGL"/>
    <property type="match status" value="1"/>
</dbReference>
<proteinExistence type="predicted"/>
<dbReference type="InterPro" id="IPR052988">
    <property type="entry name" value="Oryzine_lactonohydrolase"/>
</dbReference>
<gene>
    <name evidence="2" type="ORF">Micbo1qcDRAFT_229283</name>
</gene>
<dbReference type="STRING" id="196109.A0A136JGV0"/>
<evidence type="ECO:0000313" key="3">
    <source>
        <dbReference type="Proteomes" id="UP000070501"/>
    </source>
</evidence>
<dbReference type="PANTHER" id="PTHR47064:SF2">
    <property type="entry name" value="SMP-30_GLUCONOLACTONASE_LRE-LIKE REGION DOMAIN-CONTAINING PROTEIN-RELATED"/>
    <property type="match status" value="1"/>
</dbReference>
<dbReference type="AlphaFoldDB" id="A0A136JGV0"/>
<name>A0A136JGV0_9PEZI</name>
<accession>A0A136JGV0</accession>
<protein>
    <recommendedName>
        <fullName evidence="1">SMP-30/Gluconolactonase/LRE-like region domain-containing protein</fullName>
    </recommendedName>
</protein>
<sequence>MTDEGPRFQTCDPAFAEVLGPRPGICVYLQHDEYPWAHEACVFVPATGDLFITSNRVLNPADKDDQKIVITKINITGNVTAQRQELAQTDIAMANGGVNYKDGILFCGQGDHSRPAGLWHMDAHPPHKTTPVLISFNGRPFNSPNDVVVHPQDGSIWFTDPIYGSEQGFRPPPQLPNQVYRYDPASGSVRAVADGFDRPNGLCFSPDLATMYVTDTGYIHGDGTTSFQRPASIYAFDVISRSGQPFLANRRLFAMADNGVPDGIKTDESGNVYSGCGDGIHVWSPGGVLLGKILIPGGVANFCFCRRGEIMALNETRLWQIKLSDGCIGSLLKL</sequence>
<dbReference type="SUPFAM" id="SSF63829">
    <property type="entry name" value="Calcium-dependent phosphotriesterase"/>
    <property type="match status" value="1"/>
</dbReference>
<reference evidence="3" key="1">
    <citation type="submission" date="2016-02" db="EMBL/GenBank/DDBJ databases">
        <title>Draft genome sequence of Microdochium bolleyi, a fungal endophyte of beachgrass.</title>
        <authorList>
            <consortium name="DOE Joint Genome Institute"/>
            <person name="David A.S."/>
            <person name="May G."/>
            <person name="Haridas S."/>
            <person name="Lim J."/>
            <person name="Wang M."/>
            <person name="Labutti K."/>
            <person name="Lipzen A."/>
            <person name="Barry K."/>
            <person name="Grigoriev I.V."/>
        </authorList>
    </citation>
    <scope>NUCLEOTIDE SEQUENCE [LARGE SCALE GENOMIC DNA]</scope>
    <source>
        <strain evidence="3">J235TASD1</strain>
    </source>
</reference>
<dbReference type="Proteomes" id="UP000070501">
    <property type="component" value="Unassembled WGS sequence"/>
</dbReference>
<dbReference type="Gene3D" id="2.120.10.30">
    <property type="entry name" value="TolB, C-terminal domain"/>
    <property type="match status" value="1"/>
</dbReference>
<organism evidence="2 3">
    <name type="scientific">Microdochium bolleyi</name>
    <dbReference type="NCBI Taxonomy" id="196109"/>
    <lineage>
        <taxon>Eukaryota</taxon>
        <taxon>Fungi</taxon>
        <taxon>Dikarya</taxon>
        <taxon>Ascomycota</taxon>
        <taxon>Pezizomycotina</taxon>
        <taxon>Sordariomycetes</taxon>
        <taxon>Xylariomycetidae</taxon>
        <taxon>Xylariales</taxon>
        <taxon>Microdochiaceae</taxon>
        <taxon>Microdochium</taxon>
    </lineage>
</organism>
<keyword evidence="3" id="KW-1185">Reference proteome</keyword>
<dbReference type="EMBL" id="KQ964245">
    <property type="protein sequence ID" value="KXJ96348.1"/>
    <property type="molecule type" value="Genomic_DNA"/>
</dbReference>
<dbReference type="InParanoid" id="A0A136JGV0"/>
<dbReference type="PANTHER" id="PTHR47064">
    <property type="entry name" value="PUTATIVE (AFU_ORTHOLOGUE AFUA_1G08990)-RELATED"/>
    <property type="match status" value="1"/>
</dbReference>